<comment type="caution">
    <text evidence="1">The sequence shown here is derived from an EMBL/GenBank/DDBJ whole genome shotgun (WGS) entry which is preliminary data.</text>
</comment>
<dbReference type="Proteomes" id="UP001642484">
    <property type="component" value="Unassembled WGS sequence"/>
</dbReference>
<evidence type="ECO:0000313" key="1">
    <source>
        <dbReference type="EMBL" id="CAK9053709.1"/>
    </source>
</evidence>
<sequence length="303" mass="33367">MTGIPRRTPCASLGVLLITKDYFKKHNLLSSLFDNPPADIFAGFHLDPATSNQLQNLYGVHGNSQGMGGAPAVTILAQTLAEVVGKGTFEVVFKRPLSVQMINLRMGGFLRPAAKNKKQPELADPDFDFVFPDAEIALGRGRAPAGLNQSVPRGARPQVPAHGLCSVYEPLTNFSGREFFWRSPTSRPAAGVECVKVTLLEAPKSNVILRTIRIRSLKTTAAARRMTPLGRPEETAQVFQPKWQDEMRSWAKNVLVAFGSGALFGSSLRCSRGFNLPKFEEGREKFTEEDVTWWELKTIHCAV</sequence>
<protein>
    <submittedName>
        <fullName evidence="1">Uncharacterized protein</fullName>
    </submittedName>
</protein>
<gene>
    <name evidence="1" type="ORF">CCMP2556_LOCUS26955</name>
</gene>
<proteinExistence type="predicted"/>
<organism evidence="1 2">
    <name type="scientific">Durusdinium trenchii</name>
    <dbReference type="NCBI Taxonomy" id="1381693"/>
    <lineage>
        <taxon>Eukaryota</taxon>
        <taxon>Sar</taxon>
        <taxon>Alveolata</taxon>
        <taxon>Dinophyceae</taxon>
        <taxon>Suessiales</taxon>
        <taxon>Symbiodiniaceae</taxon>
        <taxon>Durusdinium</taxon>
    </lineage>
</organism>
<reference evidence="1 2" key="1">
    <citation type="submission" date="2024-02" db="EMBL/GenBank/DDBJ databases">
        <authorList>
            <person name="Chen Y."/>
            <person name="Shah S."/>
            <person name="Dougan E. K."/>
            <person name="Thang M."/>
            <person name="Chan C."/>
        </authorList>
    </citation>
    <scope>NUCLEOTIDE SEQUENCE [LARGE SCALE GENOMIC DNA]</scope>
</reference>
<evidence type="ECO:0000313" key="2">
    <source>
        <dbReference type="Proteomes" id="UP001642484"/>
    </source>
</evidence>
<accession>A0ABP0MUN3</accession>
<dbReference type="EMBL" id="CAXAMN010019113">
    <property type="protein sequence ID" value="CAK9053709.1"/>
    <property type="molecule type" value="Genomic_DNA"/>
</dbReference>
<name>A0ABP0MUN3_9DINO</name>
<keyword evidence="2" id="KW-1185">Reference proteome</keyword>